<dbReference type="EMBL" id="PQXK01000033">
    <property type="protein sequence ID" value="TGO40703.1"/>
    <property type="molecule type" value="Genomic_DNA"/>
</dbReference>
<evidence type="ECO:0000259" key="2">
    <source>
        <dbReference type="Pfam" id="PF20521"/>
    </source>
</evidence>
<organism evidence="3 4">
    <name type="scientific">Botrytis hyacinthi</name>
    <dbReference type="NCBI Taxonomy" id="278943"/>
    <lineage>
        <taxon>Eukaryota</taxon>
        <taxon>Fungi</taxon>
        <taxon>Dikarya</taxon>
        <taxon>Ascomycota</taxon>
        <taxon>Pezizomycotina</taxon>
        <taxon>Leotiomycetes</taxon>
        <taxon>Helotiales</taxon>
        <taxon>Sclerotiniaceae</taxon>
        <taxon>Botrytis</taxon>
    </lineage>
</organism>
<gene>
    <name evidence="3" type="ORF">BHYA_0033g00570</name>
</gene>
<accession>A0A4Z1H662</accession>
<dbReference type="Pfam" id="PF20521">
    <property type="entry name" value="DUF6736"/>
    <property type="match status" value="1"/>
</dbReference>
<comment type="caution">
    <text evidence="3">The sequence shown here is derived from an EMBL/GenBank/DDBJ whole genome shotgun (WGS) entry which is preliminary data.</text>
</comment>
<dbReference type="AlphaFoldDB" id="A0A4Z1H662"/>
<keyword evidence="1" id="KW-0732">Signal</keyword>
<evidence type="ECO:0000313" key="4">
    <source>
        <dbReference type="Proteomes" id="UP000297814"/>
    </source>
</evidence>
<evidence type="ECO:0000313" key="3">
    <source>
        <dbReference type="EMBL" id="TGO40703.1"/>
    </source>
</evidence>
<reference evidence="3 4" key="1">
    <citation type="submission" date="2017-12" db="EMBL/GenBank/DDBJ databases">
        <title>Comparative genomics of Botrytis spp.</title>
        <authorList>
            <person name="Valero-Jimenez C.A."/>
            <person name="Tapia P."/>
            <person name="Veloso J."/>
            <person name="Silva-Moreno E."/>
            <person name="Staats M."/>
            <person name="Valdes J.H."/>
            <person name="Van Kan J.A.L."/>
        </authorList>
    </citation>
    <scope>NUCLEOTIDE SEQUENCE [LARGE SCALE GENOMIC DNA]</scope>
    <source>
        <strain evidence="3 4">Bh0001</strain>
    </source>
</reference>
<evidence type="ECO:0000256" key="1">
    <source>
        <dbReference type="SAM" id="SignalP"/>
    </source>
</evidence>
<dbReference type="InterPro" id="IPR046624">
    <property type="entry name" value="CSS2_C"/>
</dbReference>
<sequence>MLIITLILLAISCMTSVYYSTTIGDVIMSGAGGCGKSYGSLDGVSWVYYATGRDYDTTAEAKTLQGAIKHHLTTTDGNSLYSTECLDLTHSGTWSGFLLIEPTNSFDSTMYCGPSLPIGACTSGRKKDI</sequence>
<keyword evidence="4" id="KW-1185">Reference proteome</keyword>
<name>A0A4Z1H662_9HELO</name>
<feature type="chain" id="PRO_5021327302" description="Secreted protein CSS2 C-terminal domain-containing protein" evidence="1">
    <location>
        <begin position="21"/>
        <end position="129"/>
    </location>
</feature>
<protein>
    <recommendedName>
        <fullName evidence="2">Secreted protein CSS2 C-terminal domain-containing protein</fullName>
    </recommendedName>
</protein>
<proteinExistence type="predicted"/>
<feature type="domain" description="Secreted protein CSS2 C-terminal" evidence="2">
    <location>
        <begin position="22"/>
        <end position="111"/>
    </location>
</feature>
<dbReference type="Proteomes" id="UP000297814">
    <property type="component" value="Unassembled WGS sequence"/>
</dbReference>
<feature type="signal peptide" evidence="1">
    <location>
        <begin position="1"/>
        <end position="20"/>
    </location>
</feature>